<sequence>MDIILATVFVVAAITLALLFRRRYRYAEDPDEGISVRDLVGPLETLAVLVIAFVLVLAAQSYSGAGSAASAEAAAIDSLHATADLLPEPARERVKADSLCYARAVIAKEWHSMGAHNAPSPTVDHWTEALHDDFQEVHDPTVLGMLTNADRSRLSERRDRIEQSAPAIPGAVFWFMVLTVIAMVAGYALSLPRRRHRLQLAGLWVLAGLLVASLYLIWDIDRPFRGLVPISPSSMRRTEQEANRDFLKHYNAAQIPCDRNGLPRA</sequence>
<gene>
    <name evidence="2" type="ORF">ACFQZM_03075</name>
</gene>
<organism evidence="2 3">
    <name type="scientific">Actinomadura fibrosa</name>
    <dbReference type="NCBI Taxonomy" id="111802"/>
    <lineage>
        <taxon>Bacteria</taxon>
        <taxon>Bacillati</taxon>
        <taxon>Actinomycetota</taxon>
        <taxon>Actinomycetes</taxon>
        <taxon>Streptosporangiales</taxon>
        <taxon>Thermomonosporaceae</taxon>
        <taxon>Actinomadura</taxon>
    </lineage>
</organism>
<accession>A0ABW2XAI7</accession>
<evidence type="ECO:0000313" key="2">
    <source>
        <dbReference type="EMBL" id="MFD0683469.1"/>
    </source>
</evidence>
<comment type="caution">
    <text evidence="2">The sequence shown here is derived from an EMBL/GenBank/DDBJ whole genome shotgun (WGS) entry which is preliminary data.</text>
</comment>
<keyword evidence="3" id="KW-1185">Reference proteome</keyword>
<dbReference type="Proteomes" id="UP001597063">
    <property type="component" value="Unassembled WGS sequence"/>
</dbReference>
<dbReference type="InterPro" id="IPR025333">
    <property type="entry name" value="DUF4239"/>
</dbReference>
<evidence type="ECO:0000256" key="1">
    <source>
        <dbReference type="SAM" id="Phobius"/>
    </source>
</evidence>
<keyword evidence="1" id="KW-1133">Transmembrane helix</keyword>
<dbReference type="EMBL" id="JBHTGP010000003">
    <property type="protein sequence ID" value="MFD0683469.1"/>
    <property type="molecule type" value="Genomic_DNA"/>
</dbReference>
<reference evidence="3" key="1">
    <citation type="journal article" date="2019" name="Int. J. Syst. Evol. Microbiol.">
        <title>The Global Catalogue of Microorganisms (GCM) 10K type strain sequencing project: providing services to taxonomists for standard genome sequencing and annotation.</title>
        <authorList>
            <consortium name="The Broad Institute Genomics Platform"/>
            <consortium name="The Broad Institute Genome Sequencing Center for Infectious Disease"/>
            <person name="Wu L."/>
            <person name="Ma J."/>
        </authorList>
    </citation>
    <scope>NUCLEOTIDE SEQUENCE [LARGE SCALE GENOMIC DNA]</scope>
    <source>
        <strain evidence="3">JCM 9371</strain>
    </source>
</reference>
<feature type="transmembrane region" description="Helical" evidence="1">
    <location>
        <begin position="43"/>
        <end position="62"/>
    </location>
</feature>
<name>A0ABW2XAI7_9ACTN</name>
<proteinExistence type="predicted"/>
<dbReference type="Pfam" id="PF14023">
    <property type="entry name" value="Bestrophin-like"/>
    <property type="match status" value="1"/>
</dbReference>
<evidence type="ECO:0000313" key="3">
    <source>
        <dbReference type="Proteomes" id="UP001597063"/>
    </source>
</evidence>
<keyword evidence="1" id="KW-0472">Membrane</keyword>
<dbReference type="RefSeq" id="WP_131758333.1">
    <property type="nucleotide sequence ID" value="NZ_CAACUY010000049.1"/>
</dbReference>
<feature type="transmembrane region" description="Helical" evidence="1">
    <location>
        <begin position="167"/>
        <end position="189"/>
    </location>
</feature>
<protein>
    <submittedName>
        <fullName evidence="2">DUF4239 domain-containing protein</fullName>
    </submittedName>
</protein>
<feature type="transmembrane region" description="Helical" evidence="1">
    <location>
        <begin position="201"/>
        <end position="218"/>
    </location>
</feature>
<keyword evidence="1" id="KW-0812">Transmembrane</keyword>